<comment type="subcellular location">
    <subcellularLocation>
        <location evidence="2">Cytoplasm</location>
    </subcellularLocation>
</comment>
<dbReference type="GO" id="GO:0006260">
    <property type="term" value="P:DNA replication"/>
    <property type="evidence" value="ECO:0007669"/>
    <property type="project" value="UniProtKB-KW"/>
</dbReference>
<evidence type="ECO:0000313" key="14">
    <source>
        <dbReference type="EMBL" id="WQQ19995.1"/>
    </source>
</evidence>
<dbReference type="GO" id="GO:0005737">
    <property type="term" value="C:cytoplasm"/>
    <property type="evidence" value="ECO:0007669"/>
    <property type="project" value="UniProtKB-SubCell"/>
</dbReference>
<keyword evidence="9" id="KW-0239">DNA-directed DNA polymerase</keyword>
<evidence type="ECO:0000259" key="11">
    <source>
        <dbReference type="Pfam" id="PF00712"/>
    </source>
</evidence>
<dbReference type="EMBL" id="CP141046">
    <property type="protein sequence ID" value="WQQ19995.1"/>
    <property type="molecule type" value="Genomic_DNA"/>
</dbReference>
<protein>
    <submittedName>
        <fullName evidence="14">DNA polymerase III subunit beta</fullName>
    </submittedName>
</protein>
<organism evidence="14 15">
    <name type="scientific">Mycoplasmopsis cynos</name>
    <dbReference type="NCBI Taxonomy" id="171284"/>
    <lineage>
        <taxon>Bacteria</taxon>
        <taxon>Bacillati</taxon>
        <taxon>Mycoplasmatota</taxon>
        <taxon>Mycoplasmoidales</taxon>
        <taxon>Metamycoplasmataceae</taxon>
        <taxon>Mycoplasmopsis</taxon>
    </lineage>
</organism>
<dbReference type="Gene3D" id="3.10.150.10">
    <property type="entry name" value="DNA Polymerase III, subunit A, domain 2"/>
    <property type="match status" value="1"/>
</dbReference>
<evidence type="ECO:0000259" key="12">
    <source>
        <dbReference type="Pfam" id="PF02767"/>
    </source>
</evidence>
<dbReference type="SMART" id="SM00480">
    <property type="entry name" value="POL3Bc"/>
    <property type="match status" value="1"/>
</dbReference>
<dbReference type="Pfam" id="PF02768">
    <property type="entry name" value="DNA_pol3_beta_3"/>
    <property type="match status" value="1"/>
</dbReference>
<keyword evidence="8" id="KW-0235">DNA replication</keyword>
<sequence>MKFTISKNIIENTIEFLSTFVDNIDTFTPFRGIYIKINNSEITFIGGNSNIAAKKTLQIDEKNIKLEIPGKMLINTLLLKNLIKKFDKEITFIKNENSLEIYEKNTRYTLTLLDESKYPDLNFNLPSNNTTINSKEFSEAINNVYISTNLSNDKTHGITSNPVTKTINLKSINNKIRLTATDSYRLSSCTFKTDQNMDIDINIDNRNFKKLYSKEMPSEVNLFFENNRLGIFYKNTIIYTHTTPIKYIDVDNILKIDEKNKKIKIKIKKDELSKVINKTVFYSPEKIRRLQFFITENEIKTTFEIPEIGISEYITTEFSYKGKNLEIDIDWQYIKESISAFDSENIIIYISSNEDRVYLLDGENEDNIQILTPIRRY</sequence>
<dbReference type="Pfam" id="PF02767">
    <property type="entry name" value="DNA_pol3_beta_2"/>
    <property type="match status" value="1"/>
</dbReference>
<evidence type="ECO:0000256" key="10">
    <source>
        <dbReference type="ARBA" id="ARBA00023125"/>
    </source>
</evidence>
<comment type="subunit">
    <text evidence="4">Forms a ring-shaped head-to-tail homodimer around DNA which binds and tethers DNA polymerases and other proteins to the DNA. The DNA replisome complex has a single clamp-loading complex (3 tau and 1 each of delta, delta', psi and chi subunits) which binds 3 Pol III cores (1 core on the leading strand and 2 on the lagging strand) each with a beta sliding clamp dimer. Additional proteins in the replisome are other copies of gamma, psi and chi, Ssb, DNA helicase and RNA primase.</text>
</comment>
<comment type="function">
    <text evidence="1">Confers DNA tethering and processivity to DNA polymerases and other proteins. Acts as a clamp, forming a ring around DNA (a reaction catalyzed by the clamp-loading complex) which diffuses in an ATP-independent manner freely and bidirectionally along dsDNA. Initially characterized for its ability to contact the catalytic subunit of DNA polymerase III (Pol III), a complex, multichain enzyme responsible for most of the replicative synthesis in bacteria; Pol III exhibits 3'-5' exonuclease proofreading activity. The beta chain is required for initiation of replication as well as for processivity of DNA replication.</text>
</comment>
<dbReference type="RefSeq" id="WP_284520296.1">
    <property type="nucleotide sequence ID" value="NZ_CP103987.1"/>
</dbReference>
<evidence type="ECO:0000313" key="15">
    <source>
        <dbReference type="Proteomes" id="UP001327314"/>
    </source>
</evidence>
<evidence type="ECO:0000256" key="4">
    <source>
        <dbReference type="ARBA" id="ARBA00011400"/>
    </source>
</evidence>
<dbReference type="InterPro" id="IPR046938">
    <property type="entry name" value="DNA_clamp_sf"/>
</dbReference>
<feature type="domain" description="DNA polymerase III beta sliding clamp central" evidence="12">
    <location>
        <begin position="131"/>
        <end position="240"/>
    </location>
</feature>
<evidence type="ECO:0000256" key="7">
    <source>
        <dbReference type="ARBA" id="ARBA00022695"/>
    </source>
</evidence>
<proteinExistence type="inferred from homology"/>
<dbReference type="Proteomes" id="UP001327314">
    <property type="component" value="Chromosome"/>
</dbReference>
<dbReference type="AlphaFoldDB" id="A0ABD8AIZ5"/>
<feature type="domain" description="DNA polymerase III beta sliding clamp C-terminal" evidence="13">
    <location>
        <begin position="259"/>
        <end position="374"/>
    </location>
</feature>
<dbReference type="Pfam" id="PF00712">
    <property type="entry name" value="DNA_pol3_beta"/>
    <property type="match status" value="1"/>
</dbReference>
<keyword evidence="5" id="KW-0963">Cytoplasm</keyword>
<keyword evidence="7" id="KW-0548">Nucleotidyltransferase</keyword>
<accession>A0ABD8AIZ5</accession>
<reference evidence="14 15" key="1">
    <citation type="submission" date="2023-12" db="EMBL/GenBank/DDBJ databases">
        <title>Hybrid Genome Assemblies of Mycoplasma cynos and Mycoplasma felis isolated from Dogs and Cats with Infectious Respiratory Disease.</title>
        <authorList>
            <person name="Framst I."/>
            <person name="Cai H."/>
            <person name="Ramesh P."/>
            <person name="Maboni G."/>
        </authorList>
    </citation>
    <scope>NUCLEOTIDE SEQUENCE [LARGE SCALE GENOMIC DNA]</scope>
    <source>
        <strain evidence="14 15">30510</strain>
    </source>
</reference>
<evidence type="ECO:0000256" key="3">
    <source>
        <dbReference type="ARBA" id="ARBA00010752"/>
    </source>
</evidence>
<evidence type="ECO:0000259" key="13">
    <source>
        <dbReference type="Pfam" id="PF02768"/>
    </source>
</evidence>
<dbReference type="GO" id="GO:0003887">
    <property type="term" value="F:DNA-directed DNA polymerase activity"/>
    <property type="evidence" value="ECO:0007669"/>
    <property type="project" value="UniProtKB-KW"/>
</dbReference>
<keyword evidence="6" id="KW-0808">Transferase</keyword>
<evidence type="ECO:0000256" key="1">
    <source>
        <dbReference type="ARBA" id="ARBA00002266"/>
    </source>
</evidence>
<dbReference type="GO" id="GO:0003677">
    <property type="term" value="F:DNA binding"/>
    <property type="evidence" value="ECO:0007669"/>
    <property type="project" value="UniProtKB-KW"/>
</dbReference>
<name>A0ABD8AIZ5_9BACT</name>
<dbReference type="CDD" id="cd00140">
    <property type="entry name" value="beta_clamp"/>
    <property type="match status" value="1"/>
</dbReference>
<dbReference type="Gene3D" id="3.70.10.10">
    <property type="match status" value="1"/>
</dbReference>
<dbReference type="PANTHER" id="PTHR30478">
    <property type="entry name" value="DNA POLYMERASE III SUBUNIT BETA"/>
    <property type="match status" value="1"/>
</dbReference>
<gene>
    <name evidence="14" type="ORF">RRG46_00350</name>
</gene>
<evidence type="ECO:0000256" key="5">
    <source>
        <dbReference type="ARBA" id="ARBA00022490"/>
    </source>
</evidence>
<keyword evidence="10" id="KW-0238">DNA-binding</keyword>
<dbReference type="InterPro" id="IPR022634">
    <property type="entry name" value="DNA_polIII_beta_N"/>
</dbReference>
<evidence type="ECO:0000256" key="6">
    <source>
        <dbReference type="ARBA" id="ARBA00022679"/>
    </source>
</evidence>
<dbReference type="PANTHER" id="PTHR30478:SF0">
    <property type="entry name" value="BETA SLIDING CLAMP"/>
    <property type="match status" value="1"/>
</dbReference>
<comment type="similarity">
    <text evidence="3">Belongs to the beta sliding clamp family.</text>
</comment>
<feature type="domain" description="DNA polymerase III beta sliding clamp N-terminal" evidence="11">
    <location>
        <begin position="1"/>
        <end position="121"/>
    </location>
</feature>
<evidence type="ECO:0000256" key="8">
    <source>
        <dbReference type="ARBA" id="ARBA00022705"/>
    </source>
</evidence>
<dbReference type="SUPFAM" id="SSF55979">
    <property type="entry name" value="DNA clamp"/>
    <property type="match status" value="3"/>
</dbReference>
<evidence type="ECO:0000256" key="2">
    <source>
        <dbReference type="ARBA" id="ARBA00004496"/>
    </source>
</evidence>
<evidence type="ECO:0000256" key="9">
    <source>
        <dbReference type="ARBA" id="ARBA00022932"/>
    </source>
</evidence>
<dbReference type="InterPro" id="IPR022637">
    <property type="entry name" value="DNA_polIII_beta_cen"/>
</dbReference>
<dbReference type="InterPro" id="IPR001001">
    <property type="entry name" value="DNA_polIII_beta"/>
</dbReference>
<dbReference type="InterPro" id="IPR022635">
    <property type="entry name" value="DNA_polIII_beta_C"/>
</dbReference>